<comment type="caution">
    <text evidence="2">The sequence shown here is derived from an EMBL/GenBank/DDBJ whole genome shotgun (WGS) entry which is preliminary data.</text>
</comment>
<protein>
    <recommendedName>
        <fullName evidence="4">Transmembrane protein</fullName>
    </recommendedName>
</protein>
<keyword evidence="1" id="KW-0812">Transmembrane</keyword>
<evidence type="ECO:0008006" key="4">
    <source>
        <dbReference type="Google" id="ProtNLM"/>
    </source>
</evidence>
<feature type="transmembrane region" description="Helical" evidence="1">
    <location>
        <begin position="63"/>
        <end position="83"/>
    </location>
</feature>
<dbReference type="Proteomes" id="UP000198406">
    <property type="component" value="Unassembled WGS sequence"/>
</dbReference>
<dbReference type="InParanoid" id="A0A1Z5KL15"/>
<gene>
    <name evidence="2" type="ORF">FisN_9Lh316</name>
</gene>
<keyword evidence="1" id="KW-1133">Transmembrane helix</keyword>
<keyword evidence="3" id="KW-1185">Reference proteome</keyword>
<evidence type="ECO:0000313" key="3">
    <source>
        <dbReference type="Proteomes" id="UP000198406"/>
    </source>
</evidence>
<organism evidence="2 3">
    <name type="scientific">Fistulifera solaris</name>
    <name type="common">Oleaginous diatom</name>
    <dbReference type="NCBI Taxonomy" id="1519565"/>
    <lineage>
        <taxon>Eukaryota</taxon>
        <taxon>Sar</taxon>
        <taxon>Stramenopiles</taxon>
        <taxon>Ochrophyta</taxon>
        <taxon>Bacillariophyta</taxon>
        <taxon>Bacillariophyceae</taxon>
        <taxon>Bacillariophycidae</taxon>
        <taxon>Naviculales</taxon>
        <taxon>Naviculaceae</taxon>
        <taxon>Fistulifera</taxon>
    </lineage>
</organism>
<keyword evidence="1" id="KW-0472">Membrane</keyword>
<evidence type="ECO:0000313" key="2">
    <source>
        <dbReference type="EMBL" id="GAX27003.1"/>
    </source>
</evidence>
<accession>A0A1Z5KL15</accession>
<proteinExistence type="predicted"/>
<dbReference type="EMBL" id="BDSP01000252">
    <property type="protein sequence ID" value="GAX27003.1"/>
    <property type="molecule type" value="Genomic_DNA"/>
</dbReference>
<evidence type="ECO:0000256" key="1">
    <source>
        <dbReference type="SAM" id="Phobius"/>
    </source>
</evidence>
<name>A0A1Z5KL15_FISSO</name>
<reference evidence="2 3" key="1">
    <citation type="journal article" date="2015" name="Plant Cell">
        <title>Oil accumulation by the oleaginous diatom Fistulifera solaris as revealed by the genome and transcriptome.</title>
        <authorList>
            <person name="Tanaka T."/>
            <person name="Maeda Y."/>
            <person name="Veluchamy A."/>
            <person name="Tanaka M."/>
            <person name="Abida H."/>
            <person name="Marechal E."/>
            <person name="Bowler C."/>
            <person name="Muto M."/>
            <person name="Sunaga Y."/>
            <person name="Tanaka M."/>
            <person name="Yoshino T."/>
            <person name="Taniguchi T."/>
            <person name="Fukuda Y."/>
            <person name="Nemoto M."/>
            <person name="Matsumoto M."/>
            <person name="Wong P.S."/>
            <person name="Aburatani S."/>
            <person name="Fujibuchi W."/>
        </authorList>
    </citation>
    <scope>NUCLEOTIDE SEQUENCE [LARGE SCALE GENOMIC DNA]</scope>
    <source>
        <strain evidence="2 3">JPCC DA0580</strain>
    </source>
</reference>
<dbReference type="OrthoDB" id="55557at2759"/>
<dbReference type="AlphaFoldDB" id="A0A1Z5KL15"/>
<sequence>MNEEQRQHEARHRRRKEEFILGKQFVDTVMLAGKSLDSQRSNKSATAKGLTKLEEPVFRKHTYYNWTYGMIAGVSIAAALVGVTRWRGRSKIRLPTATVSDDAILRATATTTSAPIKQRSLTDEIITEVQMITFGAIAAVTTVVTASLSSDYRRLFRELAVVPLQPGKSYLCAHMCPQLIQQAKSLTPEQKRVWDDPETEELESIRKMVYNCEQRMLFEQDQRSRLNLDREDQNVVVEVPEPGVPIRYQY</sequence>